<dbReference type="Pfam" id="PF00891">
    <property type="entry name" value="Methyltransf_2"/>
    <property type="match status" value="1"/>
</dbReference>
<keyword evidence="7" id="KW-1185">Reference proteome</keyword>
<dbReference type="PROSITE" id="PS51683">
    <property type="entry name" value="SAM_OMT_II"/>
    <property type="match status" value="1"/>
</dbReference>
<dbReference type="PANTHER" id="PTHR43712:SF1">
    <property type="entry name" value="HYPOTHETICAL O-METHYLTRANSFERASE (EUROFUNG)-RELATED"/>
    <property type="match status" value="1"/>
</dbReference>
<evidence type="ECO:0000256" key="1">
    <source>
        <dbReference type="ARBA" id="ARBA00022603"/>
    </source>
</evidence>
<gene>
    <name evidence="6" type="ORF">PT974_07633</name>
</gene>
<proteinExistence type="predicted"/>
<feature type="domain" description="O-methyltransferase C-terminal" evidence="4">
    <location>
        <begin position="218"/>
        <end position="375"/>
    </location>
</feature>
<evidence type="ECO:0000313" key="7">
    <source>
        <dbReference type="Proteomes" id="UP001338125"/>
    </source>
</evidence>
<evidence type="ECO:0000313" key="6">
    <source>
        <dbReference type="EMBL" id="KAK5994190.1"/>
    </source>
</evidence>
<dbReference type="PIRSF" id="PIRSF005739">
    <property type="entry name" value="O-mtase"/>
    <property type="match status" value="1"/>
</dbReference>
<dbReference type="Gene3D" id="3.40.50.150">
    <property type="entry name" value="Vaccinia Virus protein VP39"/>
    <property type="match status" value="1"/>
</dbReference>
<dbReference type="InterPro" id="IPR029063">
    <property type="entry name" value="SAM-dependent_MTases_sf"/>
</dbReference>
<keyword evidence="2" id="KW-0808">Transferase</keyword>
<feature type="domain" description="O-methyltransferase dimerisation" evidence="5">
    <location>
        <begin position="62"/>
        <end position="121"/>
    </location>
</feature>
<dbReference type="Pfam" id="PF08100">
    <property type="entry name" value="Dimerisation"/>
    <property type="match status" value="1"/>
</dbReference>
<evidence type="ECO:0000256" key="2">
    <source>
        <dbReference type="ARBA" id="ARBA00022679"/>
    </source>
</evidence>
<dbReference type="EMBL" id="JAVFKD010000012">
    <property type="protein sequence ID" value="KAK5994190.1"/>
    <property type="molecule type" value="Genomic_DNA"/>
</dbReference>
<keyword evidence="3" id="KW-0949">S-adenosyl-L-methionine</keyword>
<dbReference type="PANTHER" id="PTHR43712">
    <property type="entry name" value="PUTATIVE (AFU_ORTHOLOGUE AFUA_4G14580)-RELATED"/>
    <property type="match status" value="1"/>
</dbReference>
<dbReference type="Proteomes" id="UP001338125">
    <property type="component" value="Unassembled WGS sequence"/>
</dbReference>
<organism evidence="6 7">
    <name type="scientific">Cladobotryum mycophilum</name>
    <dbReference type="NCBI Taxonomy" id="491253"/>
    <lineage>
        <taxon>Eukaryota</taxon>
        <taxon>Fungi</taxon>
        <taxon>Dikarya</taxon>
        <taxon>Ascomycota</taxon>
        <taxon>Pezizomycotina</taxon>
        <taxon>Sordariomycetes</taxon>
        <taxon>Hypocreomycetidae</taxon>
        <taxon>Hypocreales</taxon>
        <taxon>Hypocreaceae</taxon>
        <taxon>Cladobotryum</taxon>
    </lineage>
</organism>
<dbReference type="InterPro" id="IPR016461">
    <property type="entry name" value="COMT-like"/>
</dbReference>
<dbReference type="InterPro" id="IPR001077">
    <property type="entry name" value="COMT_C"/>
</dbReference>
<dbReference type="InterPro" id="IPR036388">
    <property type="entry name" value="WH-like_DNA-bd_sf"/>
</dbReference>
<evidence type="ECO:0000259" key="4">
    <source>
        <dbReference type="Pfam" id="PF00891"/>
    </source>
</evidence>
<dbReference type="SUPFAM" id="SSF53335">
    <property type="entry name" value="S-adenosyl-L-methionine-dependent methyltransferases"/>
    <property type="match status" value="1"/>
</dbReference>
<dbReference type="InterPro" id="IPR036390">
    <property type="entry name" value="WH_DNA-bd_sf"/>
</dbReference>
<comment type="caution">
    <text evidence="6">The sequence shown here is derived from an EMBL/GenBank/DDBJ whole genome shotgun (WGS) entry which is preliminary data.</text>
</comment>
<name>A0ABR0SR50_9HYPO</name>
<dbReference type="SUPFAM" id="SSF46785">
    <property type="entry name" value="Winged helix' DNA-binding domain"/>
    <property type="match status" value="1"/>
</dbReference>
<keyword evidence="1" id="KW-0489">Methyltransferase</keyword>
<evidence type="ECO:0000259" key="5">
    <source>
        <dbReference type="Pfam" id="PF08100"/>
    </source>
</evidence>
<dbReference type="InterPro" id="IPR012967">
    <property type="entry name" value="COMT_dimerisation"/>
</dbReference>
<sequence length="398" mass="44009">MTLTNTSAPGQAAAVIDQLCDLKGKLDDPNARQKALQLSRALATGLEDPVNVAIDRIFAPFISVAARIAVDLGLFKHIANHGSPITSKELAKLSGGEELLIIRILRPLSSTGMVAEVSEMTWTGNAVTHVLATDAISSGYRMVGDMIIGAAQKSPKYFREAGYRCPTNPNDGFMQYAFQTKLNVFEFFASMPDVLQDFNGFMGNTMGARGYWTDWFPVERHLLKDYHDDSESALLVDVGAGRGHDILAFQEKYSGKGRLVLQDLAVITDSLDGIDPGIECMAHDFFTEQPVKGARAYFYHHILHDWSDEKCLEILAELRKAMKPGYSKLLIHEMILPEQGAATFYSMLDMTMMSFNSGMERSKRLWTELIDKAGLKVVKFWSAPEEGADGIIEVILEA</sequence>
<accession>A0ABR0SR50</accession>
<protein>
    <submittedName>
        <fullName evidence="6">O-methyltransferase asqD</fullName>
    </submittedName>
</protein>
<evidence type="ECO:0000256" key="3">
    <source>
        <dbReference type="ARBA" id="ARBA00022691"/>
    </source>
</evidence>
<reference evidence="6 7" key="1">
    <citation type="submission" date="2024-01" db="EMBL/GenBank/DDBJ databases">
        <title>Complete genome of Cladobotryum mycophilum ATHUM6906.</title>
        <authorList>
            <person name="Christinaki A.C."/>
            <person name="Myridakis A.I."/>
            <person name="Kouvelis V.N."/>
        </authorList>
    </citation>
    <scope>NUCLEOTIDE SEQUENCE [LARGE SCALE GENOMIC DNA]</scope>
    <source>
        <strain evidence="6 7">ATHUM6906</strain>
    </source>
</reference>
<dbReference type="Gene3D" id="1.10.10.10">
    <property type="entry name" value="Winged helix-like DNA-binding domain superfamily/Winged helix DNA-binding domain"/>
    <property type="match status" value="1"/>
</dbReference>